<sequence length="258" mass="28477">MALYGAGHSTWTRTDETLQLGWFGNRDDHSKGSPLGQDLKILARPTKRLGHGLRTQVLSWTIATGTIIVSKDVESKAAPNESAWRDRPQRLGEKGRFTGCISATGRAIASQLSMEPGAPNHQYTLVRGKGCHMIPSITSYSICSSARPGASFSLRSPSHCLSRPKRAKYQLLKDINGEENRSYLFPLGQVRQAKSILRIEERAQRPFIVLGWPGSHSISVGYAPVYGFAFSIKVGSLSRSQVPHRFMALLFHFGLDNL</sequence>
<comment type="caution">
    <text evidence="1">The sequence shown here is derived from an EMBL/GenBank/DDBJ whole genome shotgun (WGS) entry which is preliminary data.</text>
</comment>
<evidence type="ECO:0000313" key="1">
    <source>
        <dbReference type="EMBL" id="DAD25701.1"/>
    </source>
</evidence>
<evidence type="ECO:0000313" key="2">
    <source>
        <dbReference type="Proteomes" id="UP000607653"/>
    </source>
</evidence>
<dbReference type="Proteomes" id="UP000607653">
    <property type="component" value="Unassembled WGS sequence"/>
</dbReference>
<proteinExistence type="predicted"/>
<dbReference type="AlphaFoldDB" id="A0A822Y2D3"/>
<gene>
    <name evidence="1" type="ORF">HUJ06_027165</name>
</gene>
<protein>
    <submittedName>
        <fullName evidence="1">Uncharacterized protein</fullName>
    </submittedName>
</protein>
<organism evidence="1 2">
    <name type="scientific">Nelumbo nucifera</name>
    <name type="common">Sacred lotus</name>
    <dbReference type="NCBI Taxonomy" id="4432"/>
    <lineage>
        <taxon>Eukaryota</taxon>
        <taxon>Viridiplantae</taxon>
        <taxon>Streptophyta</taxon>
        <taxon>Embryophyta</taxon>
        <taxon>Tracheophyta</taxon>
        <taxon>Spermatophyta</taxon>
        <taxon>Magnoliopsida</taxon>
        <taxon>Proteales</taxon>
        <taxon>Nelumbonaceae</taxon>
        <taxon>Nelumbo</taxon>
    </lineage>
</organism>
<accession>A0A822Y2D3</accession>
<name>A0A822Y2D3_NELNU</name>
<dbReference type="EMBL" id="DUZY01000001">
    <property type="protein sequence ID" value="DAD25701.1"/>
    <property type="molecule type" value="Genomic_DNA"/>
</dbReference>
<reference evidence="1 2" key="1">
    <citation type="journal article" date="2020" name="Mol. Biol. Evol.">
        <title>Distinct Expression and Methylation Patterns for Genes with Different Fates following a Single Whole-Genome Duplication in Flowering Plants.</title>
        <authorList>
            <person name="Shi T."/>
            <person name="Rahmani R.S."/>
            <person name="Gugger P.F."/>
            <person name="Wang M."/>
            <person name="Li H."/>
            <person name="Zhang Y."/>
            <person name="Li Z."/>
            <person name="Wang Q."/>
            <person name="Van de Peer Y."/>
            <person name="Marchal K."/>
            <person name="Chen J."/>
        </authorList>
    </citation>
    <scope>NUCLEOTIDE SEQUENCE [LARGE SCALE GENOMIC DNA]</scope>
    <source>
        <tissue evidence="1">Leaf</tissue>
    </source>
</reference>
<keyword evidence="2" id="KW-1185">Reference proteome</keyword>